<organism evidence="1 2">
    <name type="scientific">Salinarimonas ramus</name>
    <dbReference type="NCBI Taxonomy" id="690164"/>
    <lineage>
        <taxon>Bacteria</taxon>
        <taxon>Pseudomonadati</taxon>
        <taxon>Pseudomonadota</taxon>
        <taxon>Alphaproteobacteria</taxon>
        <taxon>Hyphomicrobiales</taxon>
        <taxon>Salinarimonadaceae</taxon>
        <taxon>Salinarimonas</taxon>
    </lineage>
</organism>
<accession>A0A917Q5Q9</accession>
<dbReference type="AlphaFoldDB" id="A0A917Q5Q9"/>
<gene>
    <name evidence="1" type="ORF">GCM10011322_02310</name>
</gene>
<evidence type="ECO:0008006" key="3">
    <source>
        <dbReference type="Google" id="ProtNLM"/>
    </source>
</evidence>
<dbReference type="RefSeq" id="WP_188908608.1">
    <property type="nucleotide sequence ID" value="NZ_BMMF01000001.1"/>
</dbReference>
<dbReference type="EMBL" id="BMMF01000001">
    <property type="protein sequence ID" value="GGK19215.1"/>
    <property type="molecule type" value="Genomic_DNA"/>
</dbReference>
<dbReference type="Gene3D" id="1.25.40.10">
    <property type="entry name" value="Tetratricopeptide repeat domain"/>
    <property type="match status" value="1"/>
</dbReference>
<dbReference type="Pfam" id="PF06041">
    <property type="entry name" value="DUF924"/>
    <property type="match status" value="1"/>
</dbReference>
<keyword evidence="2" id="KW-1185">Reference proteome</keyword>
<sequence>MDRDAGGGPSAGEIVAFWRDAGPQKWFSKDEALDAEIRERFLSTYEAAAAGRLDEWELEPEGSLALLILLDQFPRNMFRGTKDVYRSDPQAVLLAERAIERGHDSAFDPPMCRFYYLPFQHAEDLAAQDRAIALNEAAGDEDGVKWARHHRDIIARFGRFPHRNAILGRETTPEEAAFLAESDFRG</sequence>
<dbReference type="Gene3D" id="1.20.58.320">
    <property type="entry name" value="TPR-like"/>
    <property type="match status" value="1"/>
</dbReference>
<protein>
    <recommendedName>
        <fullName evidence="3">DUF924 domain-containing protein</fullName>
    </recommendedName>
</protein>
<proteinExistence type="predicted"/>
<reference evidence="1 2" key="1">
    <citation type="journal article" date="2014" name="Int. J. Syst. Evol. Microbiol.">
        <title>Complete genome sequence of Corynebacterium casei LMG S-19264T (=DSM 44701T), isolated from a smear-ripened cheese.</title>
        <authorList>
            <consortium name="US DOE Joint Genome Institute (JGI-PGF)"/>
            <person name="Walter F."/>
            <person name="Albersmeier A."/>
            <person name="Kalinowski J."/>
            <person name="Ruckert C."/>
        </authorList>
    </citation>
    <scope>NUCLEOTIDE SEQUENCE [LARGE SCALE GENOMIC DNA]</scope>
    <source>
        <strain evidence="1 2">CGMCC 1.9161</strain>
    </source>
</reference>
<dbReference type="InterPro" id="IPR011990">
    <property type="entry name" value="TPR-like_helical_dom_sf"/>
</dbReference>
<dbReference type="SUPFAM" id="SSF48452">
    <property type="entry name" value="TPR-like"/>
    <property type="match status" value="1"/>
</dbReference>
<name>A0A917Q5Q9_9HYPH</name>
<dbReference type="InterPro" id="IPR010323">
    <property type="entry name" value="DUF924"/>
</dbReference>
<evidence type="ECO:0000313" key="1">
    <source>
        <dbReference type="EMBL" id="GGK19215.1"/>
    </source>
</evidence>
<dbReference type="Proteomes" id="UP000600449">
    <property type="component" value="Unassembled WGS sequence"/>
</dbReference>
<evidence type="ECO:0000313" key="2">
    <source>
        <dbReference type="Proteomes" id="UP000600449"/>
    </source>
</evidence>
<comment type="caution">
    <text evidence="1">The sequence shown here is derived from an EMBL/GenBank/DDBJ whole genome shotgun (WGS) entry which is preliminary data.</text>
</comment>